<proteinExistence type="predicted"/>
<feature type="region of interest" description="Disordered" evidence="1">
    <location>
        <begin position="1"/>
        <end position="54"/>
    </location>
</feature>
<feature type="compositionally biased region" description="Basic and acidic residues" evidence="1">
    <location>
        <begin position="40"/>
        <end position="54"/>
    </location>
</feature>
<name>A0A8S9QJ97_BRACR</name>
<organism evidence="2 3">
    <name type="scientific">Brassica cretica</name>
    <name type="common">Mustard</name>
    <dbReference type="NCBI Taxonomy" id="69181"/>
    <lineage>
        <taxon>Eukaryota</taxon>
        <taxon>Viridiplantae</taxon>
        <taxon>Streptophyta</taxon>
        <taxon>Embryophyta</taxon>
        <taxon>Tracheophyta</taxon>
        <taxon>Spermatophyta</taxon>
        <taxon>Magnoliopsida</taxon>
        <taxon>eudicotyledons</taxon>
        <taxon>Gunneridae</taxon>
        <taxon>Pentapetalae</taxon>
        <taxon>rosids</taxon>
        <taxon>malvids</taxon>
        <taxon>Brassicales</taxon>
        <taxon>Brassicaceae</taxon>
        <taxon>Brassiceae</taxon>
        <taxon>Brassica</taxon>
    </lineage>
</organism>
<evidence type="ECO:0000256" key="1">
    <source>
        <dbReference type="SAM" id="MobiDB-lite"/>
    </source>
</evidence>
<dbReference type="AlphaFoldDB" id="A0A8S9QJ97"/>
<evidence type="ECO:0000313" key="3">
    <source>
        <dbReference type="Proteomes" id="UP000712600"/>
    </source>
</evidence>
<reference evidence="2" key="1">
    <citation type="submission" date="2019-12" db="EMBL/GenBank/DDBJ databases">
        <title>Genome sequencing and annotation of Brassica cretica.</title>
        <authorList>
            <person name="Studholme D.J."/>
            <person name="Sarris P."/>
        </authorList>
    </citation>
    <scope>NUCLEOTIDE SEQUENCE</scope>
    <source>
        <strain evidence="2">PFS-109/04</strain>
        <tissue evidence="2">Leaf</tissue>
    </source>
</reference>
<protein>
    <submittedName>
        <fullName evidence="2">Uncharacterized protein</fullName>
    </submittedName>
</protein>
<dbReference type="EMBL" id="QGKX02000996">
    <property type="protein sequence ID" value="KAF3552884.1"/>
    <property type="molecule type" value="Genomic_DNA"/>
</dbReference>
<dbReference type="Proteomes" id="UP000712600">
    <property type="component" value="Unassembled WGS sequence"/>
</dbReference>
<sequence length="68" mass="7440">MNLSASRGVDPLEDRGTSHLSLDGSPLSGPELSSTKSKARWTEQETKVAKEESSKLRIAFTRPIQVVE</sequence>
<evidence type="ECO:0000313" key="2">
    <source>
        <dbReference type="EMBL" id="KAF3552884.1"/>
    </source>
</evidence>
<comment type="caution">
    <text evidence="2">The sequence shown here is derived from an EMBL/GenBank/DDBJ whole genome shotgun (WGS) entry which is preliminary data.</text>
</comment>
<gene>
    <name evidence="2" type="ORF">F2Q69_00010415</name>
</gene>
<accession>A0A8S9QJ97</accession>